<proteinExistence type="predicted"/>
<comment type="caution">
    <text evidence="1">The sequence shown here is derived from an EMBL/GenBank/DDBJ whole genome shotgun (WGS) entry which is preliminary data.</text>
</comment>
<dbReference type="OMA" id="AVRTINC"/>
<dbReference type="PANTHER" id="PTHR28139:SF1">
    <property type="entry name" value="UPF0768 PROTEIN YBL029C-A"/>
    <property type="match status" value="1"/>
</dbReference>
<sequence>MDFMFFLIGCKEFNSPLKDVGSVACYCGRCHNQSAHAIRSINTITLFFIPVLPFYWSKQLRCSICGATGPLDNSTIESLKKGQPVAIAG</sequence>
<reference evidence="1 2" key="1">
    <citation type="submission" date="2019-07" db="EMBL/GenBank/DDBJ databases">
        <title>Genome assembly of two rare yeast pathogens: Diutina rugosa and Trichomonascus ciferrii.</title>
        <authorList>
            <person name="Mixao V."/>
            <person name="Saus E."/>
            <person name="Hansen A."/>
            <person name="Lass-Flor C."/>
            <person name="Gabaldon T."/>
        </authorList>
    </citation>
    <scope>NUCLEOTIDE SEQUENCE [LARGE SCALE GENOMIC DNA]</scope>
    <source>
        <strain evidence="1 2">CBS 613</strain>
    </source>
</reference>
<evidence type="ECO:0000313" key="1">
    <source>
        <dbReference type="EMBL" id="KAA8901222.1"/>
    </source>
</evidence>
<dbReference type="EMBL" id="SWFT01000105">
    <property type="protein sequence ID" value="KAA8901222.1"/>
    <property type="molecule type" value="Genomic_DNA"/>
</dbReference>
<dbReference type="Proteomes" id="UP000449547">
    <property type="component" value="Unassembled WGS sequence"/>
</dbReference>
<dbReference type="AlphaFoldDB" id="A0A642UL59"/>
<keyword evidence="2" id="KW-1185">Reference proteome</keyword>
<evidence type="ECO:0000313" key="2">
    <source>
        <dbReference type="Proteomes" id="UP000449547"/>
    </source>
</evidence>
<dbReference type="PANTHER" id="PTHR28139">
    <property type="entry name" value="UPF0768 PROTEIN YBL029C-A"/>
    <property type="match status" value="1"/>
</dbReference>
<dbReference type="GeneID" id="54782243"/>
<dbReference type="RefSeq" id="XP_034011845.1">
    <property type="nucleotide sequence ID" value="XM_034156371.1"/>
</dbReference>
<dbReference type="OrthoDB" id="5545479at2759"/>
<name>A0A642UL59_DIURU</name>
<dbReference type="VEuPathDB" id="FungiDB:DIURU_003592"/>
<protein>
    <recommendedName>
        <fullName evidence="3">Zinc-ribbon 15 domain-containing protein</fullName>
    </recommendedName>
</protein>
<accession>A0A642UL59</accession>
<evidence type="ECO:0008006" key="3">
    <source>
        <dbReference type="Google" id="ProtNLM"/>
    </source>
</evidence>
<organism evidence="1 2">
    <name type="scientific">Diutina rugosa</name>
    <name type="common">Yeast</name>
    <name type="synonym">Candida rugosa</name>
    <dbReference type="NCBI Taxonomy" id="5481"/>
    <lineage>
        <taxon>Eukaryota</taxon>
        <taxon>Fungi</taxon>
        <taxon>Dikarya</taxon>
        <taxon>Ascomycota</taxon>
        <taxon>Saccharomycotina</taxon>
        <taxon>Pichiomycetes</taxon>
        <taxon>Debaryomycetaceae</taxon>
        <taxon>Diutina</taxon>
    </lineage>
</organism>
<gene>
    <name evidence="1" type="ORF">DIURU_003592</name>
</gene>